<proteinExistence type="predicted"/>
<dbReference type="Proteomes" id="UP000239430">
    <property type="component" value="Unassembled WGS sequence"/>
</dbReference>
<accession>A0A9X7J195</accession>
<evidence type="ECO:0000256" key="2">
    <source>
        <dbReference type="SAM" id="Phobius"/>
    </source>
</evidence>
<keyword evidence="2" id="KW-0472">Membrane</keyword>
<feature type="region of interest" description="Disordered" evidence="1">
    <location>
        <begin position="37"/>
        <end position="59"/>
    </location>
</feature>
<keyword evidence="4" id="KW-1185">Reference proteome</keyword>
<organism evidence="3 4">
    <name type="scientific">Neomoorella stamsii</name>
    <dbReference type="NCBI Taxonomy" id="1266720"/>
    <lineage>
        <taxon>Bacteria</taxon>
        <taxon>Bacillati</taxon>
        <taxon>Bacillota</taxon>
        <taxon>Clostridia</taxon>
        <taxon>Neomoorellales</taxon>
        <taxon>Neomoorellaceae</taxon>
        <taxon>Neomoorella</taxon>
    </lineage>
</organism>
<evidence type="ECO:0000256" key="1">
    <source>
        <dbReference type="SAM" id="MobiDB-lite"/>
    </source>
</evidence>
<reference evidence="3 4" key="1">
    <citation type="submission" date="2018-03" db="EMBL/GenBank/DDBJ databases">
        <title>Genome sequence of Moorella stamsii DSM 26217.</title>
        <authorList>
            <person name="Poehlein A."/>
            <person name="Daniel R."/>
        </authorList>
    </citation>
    <scope>NUCLEOTIDE SEQUENCE [LARGE SCALE GENOMIC DNA]</scope>
    <source>
        <strain evidence="4">DSM 26217</strain>
    </source>
</reference>
<dbReference type="AlphaFoldDB" id="A0A9X7J195"/>
<gene>
    <name evidence="3" type="ORF">MOST_30650</name>
</gene>
<name>A0A9X7J195_9FIRM</name>
<dbReference type="RefSeq" id="WP_054936979.1">
    <property type="nucleotide sequence ID" value="NZ_PVXL01000072.1"/>
</dbReference>
<evidence type="ECO:0000313" key="3">
    <source>
        <dbReference type="EMBL" id="PRR69643.1"/>
    </source>
</evidence>
<keyword evidence="2" id="KW-0812">Transmembrane</keyword>
<dbReference type="EMBL" id="PVXL01000072">
    <property type="protein sequence ID" value="PRR69643.1"/>
    <property type="molecule type" value="Genomic_DNA"/>
</dbReference>
<evidence type="ECO:0000313" key="4">
    <source>
        <dbReference type="Proteomes" id="UP000239430"/>
    </source>
</evidence>
<keyword evidence="2" id="KW-1133">Transmembrane helix</keyword>
<sequence>MSEEQKPKKKEMGCGCLTIIAVVILLGIVGSLFGGGDKETKTSPPEPTSSQKQASIDWPTAEITEQNIRSALSGEAPANPISKDLKFPENITQISIENHAKEGQKSILIYYKADTAWDETDFVKRVGGTAIVAASILFQNPKIEQLGIFAQADMTDQYGKTSTEVVTKIVLTRDLAQKVDWKGLAERHVTDPGNIYRIADNYNIHLGILNKVKTDEVRLR</sequence>
<feature type="transmembrane region" description="Helical" evidence="2">
    <location>
        <begin position="12"/>
        <end position="33"/>
    </location>
</feature>
<protein>
    <submittedName>
        <fullName evidence="3">Uncharacterized protein</fullName>
    </submittedName>
</protein>
<comment type="caution">
    <text evidence="3">The sequence shown here is derived from an EMBL/GenBank/DDBJ whole genome shotgun (WGS) entry which is preliminary data.</text>
</comment>